<gene>
    <name evidence="1" type="ORF">B0I36DRAFT_369811</name>
</gene>
<sequence length="114" mass="13538">MVTRMLWFLRPRFCYWARRHRAYSVAEMTKKIERKGCNNRMLVSLGWIVAKGSRENPRNTKCSLQDPERLMQLRKELLAARKPLVDSLVMVFGDEDEIWLERCESIASQLSYID</sequence>
<dbReference type="AlphaFoldDB" id="A0A9P8XRP7"/>
<dbReference type="EMBL" id="JAGTJQ010000014">
    <property type="protein sequence ID" value="KAH7012692.1"/>
    <property type="molecule type" value="Genomic_DNA"/>
</dbReference>
<dbReference type="Proteomes" id="UP000756346">
    <property type="component" value="Unassembled WGS sequence"/>
</dbReference>
<protein>
    <submittedName>
        <fullName evidence="1">Uncharacterized protein</fullName>
    </submittedName>
</protein>
<keyword evidence="2" id="KW-1185">Reference proteome</keyword>
<evidence type="ECO:0000313" key="2">
    <source>
        <dbReference type="Proteomes" id="UP000756346"/>
    </source>
</evidence>
<dbReference type="RefSeq" id="XP_046004957.1">
    <property type="nucleotide sequence ID" value="XM_046159830.1"/>
</dbReference>
<organism evidence="1 2">
    <name type="scientific">Microdochium trichocladiopsis</name>
    <dbReference type="NCBI Taxonomy" id="1682393"/>
    <lineage>
        <taxon>Eukaryota</taxon>
        <taxon>Fungi</taxon>
        <taxon>Dikarya</taxon>
        <taxon>Ascomycota</taxon>
        <taxon>Pezizomycotina</taxon>
        <taxon>Sordariomycetes</taxon>
        <taxon>Xylariomycetidae</taxon>
        <taxon>Xylariales</taxon>
        <taxon>Microdochiaceae</taxon>
        <taxon>Microdochium</taxon>
    </lineage>
</organism>
<name>A0A9P8XRP7_9PEZI</name>
<accession>A0A9P8XRP7</accession>
<dbReference type="GeneID" id="70189376"/>
<dbReference type="OrthoDB" id="5100628at2759"/>
<evidence type="ECO:0000313" key="1">
    <source>
        <dbReference type="EMBL" id="KAH7012692.1"/>
    </source>
</evidence>
<proteinExistence type="predicted"/>
<reference evidence="1" key="1">
    <citation type="journal article" date="2021" name="Nat. Commun.">
        <title>Genetic determinants of endophytism in the Arabidopsis root mycobiome.</title>
        <authorList>
            <person name="Mesny F."/>
            <person name="Miyauchi S."/>
            <person name="Thiergart T."/>
            <person name="Pickel B."/>
            <person name="Atanasova L."/>
            <person name="Karlsson M."/>
            <person name="Huettel B."/>
            <person name="Barry K.W."/>
            <person name="Haridas S."/>
            <person name="Chen C."/>
            <person name="Bauer D."/>
            <person name="Andreopoulos W."/>
            <person name="Pangilinan J."/>
            <person name="LaButti K."/>
            <person name="Riley R."/>
            <person name="Lipzen A."/>
            <person name="Clum A."/>
            <person name="Drula E."/>
            <person name="Henrissat B."/>
            <person name="Kohler A."/>
            <person name="Grigoriev I.V."/>
            <person name="Martin F.M."/>
            <person name="Hacquard S."/>
        </authorList>
    </citation>
    <scope>NUCLEOTIDE SEQUENCE</scope>
    <source>
        <strain evidence="1">MPI-CAGE-CH-0230</strain>
    </source>
</reference>
<comment type="caution">
    <text evidence="1">The sequence shown here is derived from an EMBL/GenBank/DDBJ whole genome shotgun (WGS) entry which is preliminary data.</text>
</comment>